<feature type="transmembrane region" description="Helical" evidence="1">
    <location>
        <begin position="123"/>
        <end position="139"/>
    </location>
</feature>
<dbReference type="InterPro" id="IPR008523">
    <property type="entry name" value="DUF805"/>
</dbReference>
<keyword evidence="1" id="KW-0472">Membrane</keyword>
<proteinExistence type="predicted"/>
<evidence type="ECO:0000313" key="2">
    <source>
        <dbReference type="EMBL" id="OOF49160.1"/>
    </source>
</evidence>
<name>A0A1V3J2L5_9PAST</name>
<protein>
    <recommendedName>
        <fullName evidence="4">DUF805 domain-containing protein</fullName>
    </recommendedName>
</protein>
<dbReference type="Proteomes" id="UP000188481">
    <property type="component" value="Unassembled WGS sequence"/>
</dbReference>
<dbReference type="EMBL" id="MLHN01000018">
    <property type="protein sequence ID" value="OOF49160.1"/>
    <property type="molecule type" value="Genomic_DNA"/>
</dbReference>
<evidence type="ECO:0008006" key="4">
    <source>
        <dbReference type="Google" id="ProtNLM"/>
    </source>
</evidence>
<accession>A0A1V3J2L5</accession>
<dbReference type="PANTHER" id="PTHR34980:SF1">
    <property type="entry name" value="INNER MEMBRANE PROTEIN"/>
    <property type="match status" value="1"/>
</dbReference>
<keyword evidence="1" id="KW-1133">Transmembrane helix</keyword>
<keyword evidence="1" id="KW-0812">Transmembrane</keyword>
<evidence type="ECO:0000256" key="1">
    <source>
        <dbReference type="SAM" id="Phobius"/>
    </source>
</evidence>
<dbReference type="Pfam" id="PF05656">
    <property type="entry name" value="DUF805"/>
    <property type="match status" value="1"/>
</dbReference>
<organism evidence="2 3">
    <name type="scientific">Rodentibacter genomosp. 1</name>
    <dbReference type="NCBI Taxonomy" id="1908264"/>
    <lineage>
        <taxon>Bacteria</taxon>
        <taxon>Pseudomonadati</taxon>
        <taxon>Pseudomonadota</taxon>
        <taxon>Gammaproteobacteria</taxon>
        <taxon>Pasteurellales</taxon>
        <taxon>Pasteurellaceae</taxon>
        <taxon>Rodentibacter</taxon>
    </lineage>
</organism>
<dbReference type="GO" id="GO:0005886">
    <property type="term" value="C:plasma membrane"/>
    <property type="evidence" value="ECO:0007669"/>
    <property type="project" value="TreeGrafter"/>
</dbReference>
<dbReference type="PANTHER" id="PTHR34980">
    <property type="entry name" value="INNER MEMBRANE PROTEIN-RELATED-RELATED"/>
    <property type="match status" value="1"/>
</dbReference>
<comment type="caution">
    <text evidence="2">The sequence shown here is derived from an EMBL/GenBank/DDBJ whole genome shotgun (WGS) entry which is preliminary data.</text>
</comment>
<evidence type="ECO:0000313" key="3">
    <source>
        <dbReference type="Proteomes" id="UP000188481"/>
    </source>
</evidence>
<feature type="transmembrane region" description="Helical" evidence="1">
    <location>
        <begin position="21"/>
        <end position="45"/>
    </location>
</feature>
<sequence>MNKLKKTWNFLFGFKGRIGRLHFAIFLLFFIISLFVFNTLAYVFLQVLNSPSTIKNFSVYEIIFFAAIVLVLVVLVTIFKYSHIVRRIHDYDKSFGNSGLGITIALLEIIVVFLSFARIEYTLLLGFISLICLTSLVFIKGTKGENQFGAEPIPFWKKHNITQKQE</sequence>
<dbReference type="RefSeq" id="WP_077542877.1">
    <property type="nucleotide sequence ID" value="NZ_MLHN01000018.1"/>
</dbReference>
<feature type="transmembrane region" description="Helical" evidence="1">
    <location>
        <begin position="57"/>
        <end position="79"/>
    </location>
</feature>
<dbReference type="STRING" id="1908264.BKK54_09580"/>
<feature type="transmembrane region" description="Helical" evidence="1">
    <location>
        <begin position="99"/>
        <end position="117"/>
    </location>
</feature>
<reference evidence="2 3" key="1">
    <citation type="submission" date="2016-10" db="EMBL/GenBank/DDBJ databases">
        <title>Rodentibacter gen. nov. and new species.</title>
        <authorList>
            <person name="Christensen H."/>
        </authorList>
    </citation>
    <scope>NUCLEOTIDE SEQUENCE [LARGE SCALE GENOMIC DNA]</scope>
    <source>
        <strain evidence="3">ppn416</strain>
    </source>
</reference>
<gene>
    <name evidence="2" type="ORF">BKK54_09580</name>
</gene>
<keyword evidence="3" id="KW-1185">Reference proteome</keyword>
<dbReference type="AlphaFoldDB" id="A0A1V3J2L5"/>